<evidence type="ECO:0000256" key="7">
    <source>
        <dbReference type="ARBA" id="ARBA00023157"/>
    </source>
</evidence>
<evidence type="ECO:0000313" key="12">
    <source>
        <dbReference type="Proteomes" id="UP001497497"/>
    </source>
</evidence>
<keyword evidence="12" id="KW-1185">Reference proteome</keyword>
<evidence type="ECO:0000256" key="2">
    <source>
        <dbReference type="ARBA" id="ARBA00010147"/>
    </source>
</evidence>
<evidence type="ECO:0000256" key="6">
    <source>
        <dbReference type="ARBA" id="ARBA00022837"/>
    </source>
</evidence>
<comment type="subunit">
    <text evidence="3">Homotrimer.</text>
</comment>
<dbReference type="EMBL" id="CAXITT010000298">
    <property type="protein sequence ID" value="CAL1538428.1"/>
    <property type="molecule type" value="Genomic_DNA"/>
</dbReference>
<evidence type="ECO:0000256" key="3">
    <source>
        <dbReference type="ARBA" id="ARBA00011233"/>
    </source>
</evidence>
<name>A0AAV2HZD8_LYMST</name>
<evidence type="ECO:0000256" key="9">
    <source>
        <dbReference type="SAM" id="Phobius"/>
    </source>
</evidence>
<evidence type="ECO:0000259" key="10">
    <source>
        <dbReference type="SMART" id="SM00607"/>
    </source>
</evidence>
<dbReference type="InterPro" id="IPR008979">
    <property type="entry name" value="Galactose-bd-like_sf"/>
</dbReference>
<keyword evidence="4" id="KW-0479">Metal-binding</keyword>
<keyword evidence="6" id="KW-0106">Calcium</keyword>
<dbReference type="InterPro" id="IPR051941">
    <property type="entry name" value="BG_Antigen-Binding_Lectin"/>
</dbReference>
<dbReference type="GO" id="GO:0042806">
    <property type="term" value="F:fucose binding"/>
    <property type="evidence" value="ECO:0007669"/>
    <property type="project" value="UniProtKB-ARBA"/>
</dbReference>
<dbReference type="Pfam" id="PF22633">
    <property type="entry name" value="F5_F8_type_C_2"/>
    <property type="match status" value="1"/>
</dbReference>
<keyword evidence="7" id="KW-1015">Disulfide bond</keyword>
<comment type="similarity">
    <text evidence="2">Belongs to the fucolectin family.</text>
</comment>
<feature type="region of interest" description="Disordered" evidence="8">
    <location>
        <begin position="1"/>
        <end position="24"/>
    </location>
</feature>
<evidence type="ECO:0000256" key="1">
    <source>
        <dbReference type="ARBA" id="ARBA00002219"/>
    </source>
</evidence>
<proteinExistence type="inferred from homology"/>
<dbReference type="Proteomes" id="UP001497497">
    <property type="component" value="Unassembled WGS sequence"/>
</dbReference>
<evidence type="ECO:0000256" key="5">
    <source>
        <dbReference type="ARBA" id="ARBA00022734"/>
    </source>
</evidence>
<dbReference type="PANTHER" id="PTHR45713">
    <property type="entry name" value="FTP DOMAIN-CONTAINING PROTEIN"/>
    <property type="match status" value="1"/>
</dbReference>
<evidence type="ECO:0000313" key="11">
    <source>
        <dbReference type="EMBL" id="CAL1538428.1"/>
    </source>
</evidence>
<keyword evidence="9" id="KW-0472">Membrane</keyword>
<keyword evidence="5" id="KW-0430">Lectin</keyword>
<organism evidence="11 12">
    <name type="scientific">Lymnaea stagnalis</name>
    <name type="common">Great pond snail</name>
    <name type="synonym">Helix stagnalis</name>
    <dbReference type="NCBI Taxonomy" id="6523"/>
    <lineage>
        <taxon>Eukaryota</taxon>
        <taxon>Metazoa</taxon>
        <taxon>Spiralia</taxon>
        <taxon>Lophotrochozoa</taxon>
        <taxon>Mollusca</taxon>
        <taxon>Gastropoda</taxon>
        <taxon>Heterobranchia</taxon>
        <taxon>Euthyneura</taxon>
        <taxon>Panpulmonata</taxon>
        <taxon>Hygrophila</taxon>
        <taxon>Lymnaeoidea</taxon>
        <taxon>Lymnaeidae</taxon>
        <taxon>Lymnaea</taxon>
    </lineage>
</organism>
<keyword evidence="9" id="KW-0812">Transmembrane</keyword>
<feature type="domain" description="Fucolectin tachylectin-4 pentraxin-1" evidence="10">
    <location>
        <begin position="132"/>
        <end position="274"/>
    </location>
</feature>
<dbReference type="InterPro" id="IPR006585">
    <property type="entry name" value="FTP1"/>
</dbReference>
<dbReference type="SMART" id="SM00607">
    <property type="entry name" value="FTP"/>
    <property type="match status" value="1"/>
</dbReference>
<dbReference type="Gene3D" id="2.60.120.260">
    <property type="entry name" value="Galactose-binding domain-like"/>
    <property type="match status" value="1"/>
</dbReference>
<evidence type="ECO:0000256" key="4">
    <source>
        <dbReference type="ARBA" id="ARBA00022723"/>
    </source>
</evidence>
<gene>
    <name evidence="11" type="ORF">GSLYS_00012249001</name>
</gene>
<dbReference type="SUPFAM" id="SSF49785">
    <property type="entry name" value="Galactose-binding domain-like"/>
    <property type="match status" value="1"/>
</dbReference>
<sequence length="274" mass="30462">MSSSDIDCTQLPLCENPPTDDGINEEERRDDVAVLTSENGLTGSRALNGKRSLYLIQPRLPKLRLNCRWKHGIVLGLGIFLTIIALTLVVVGAVRSREHSTLRLIHVKQPVDLKSIMYLADDNFTFAQLLSLSNLALDKRAFQSSMSKRDKIDDVLARAQAGLAVDGDITSCSSTGLERSPMWYVDINSDKVVRSVRMQGSNVNKLHDIQVYVSKASNSTSDDELCGGFVGEAKTLDVRVNCYKKMIGRYVIIELQTKTDTYESLVLCEVMVFQ</sequence>
<protein>
    <recommendedName>
        <fullName evidence="10">Fucolectin tachylectin-4 pentraxin-1 domain-containing protein</fullName>
    </recommendedName>
</protein>
<dbReference type="GO" id="GO:0046872">
    <property type="term" value="F:metal ion binding"/>
    <property type="evidence" value="ECO:0007669"/>
    <property type="project" value="UniProtKB-KW"/>
</dbReference>
<evidence type="ECO:0000256" key="8">
    <source>
        <dbReference type="SAM" id="MobiDB-lite"/>
    </source>
</evidence>
<keyword evidence="9" id="KW-1133">Transmembrane helix</keyword>
<reference evidence="11 12" key="1">
    <citation type="submission" date="2024-04" db="EMBL/GenBank/DDBJ databases">
        <authorList>
            <consortium name="Genoscope - CEA"/>
            <person name="William W."/>
        </authorList>
    </citation>
    <scope>NUCLEOTIDE SEQUENCE [LARGE SCALE GENOMIC DNA]</scope>
</reference>
<dbReference type="AlphaFoldDB" id="A0AAV2HZD8"/>
<dbReference type="GO" id="GO:0010185">
    <property type="term" value="P:regulation of cellular defense response"/>
    <property type="evidence" value="ECO:0007669"/>
    <property type="project" value="UniProtKB-ARBA"/>
</dbReference>
<feature type="transmembrane region" description="Helical" evidence="9">
    <location>
        <begin position="72"/>
        <end position="94"/>
    </location>
</feature>
<dbReference type="PANTHER" id="PTHR45713:SF6">
    <property type="entry name" value="F5_8 TYPE C DOMAIN-CONTAINING PROTEIN"/>
    <property type="match status" value="1"/>
</dbReference>
<comment type="caution">
    <text evidence="11">The sequence shown here is derived from an EMBL/GenBank/DDBJ whole genome shotgun (WGS) entry which is preliminary data.</text>
</comment>
<comment type="function">
    <text evidence="1">Acts as a defensive agent. Recognizes blood group fucosylated oligosaccharides including A, B, H and Lewis B-type antigens. Does not recognize Lewis A antigen and has low affinity for monovalent haptens.</text>
</comment>
<accession>A0AAV2HZD8</accession>
<dbReference type="GO" id="GO:0001868">
    <property type="term" value="P:regulation of complement activation, lectin pathway"/>
    <property type="evidence" value="ECO:0007669"/>
    <property type="project" value="UniProtKB-ARBA"/>
</dbReference>